<name>A0A1I3VK06_9HYPH</name>
<evidence type="ECO:0000256" key="4">
    <source>
        <dbReference type="ARBA" id="ARBA00029440"/>
    </source>
</evidence>
<dbReference type="Pfam" id="PF00977">
    <property type="entry name" value="His_biosynth"/>
    <property type="match status" value="1"/>
</dbReference>
<evidence type="ECO:0000256" key="2">
    <source>
        <dbReference type="ARBA" id="ARBA00022605"/>
    </source>
</evidence>
<dbReference type="SUPFAM" id="SSF51366">
    <property type="entry name" value="Ribulose-phoshate binding barrel"/>
    <property type="match status" value="1"/>
</dbReference>
<protein>
    <submittedName>
        <fullName evidence="6">Phosphoribosylformimino-5-aminoimidazole carboxamide ribotide isomerase</fullName>
    </submittedName>
</protein>
<gene>
    <name evidence="6" type="ORF">SAMN04488498_101534</name>
</gene>
<evidence type="ECO:0000256" key="1">
    <source>
        <dbReference type="ARBA" id="ARBA00009667"/>
    </source>
</evidence>
<organism evidence="6 7">
    <name type="scientific">Neomesorhizobium albiziae</name>
    <dbReference type="NCBI Taxonomy" id="335020"/>
    <lineage>
        <taxon>Bacteria</taxon>
        <taxon>Pseudomonadati</taxon>
        <taxon>Pseudomonadota</taxon>
        <taxon>Alphaproteobacteria</taxon>
        <taxon>Hyphomicrobiales</taxon>
        <taxon>Phyllobacteriaceae</taxon>
        <taxon>Neomesorhizobium</taxon>
    </lineage>
</organism>
<dbReference type="InterPro" id="IPR013785">
    <property type="entry name" value="Aldolase_TIM"/>
</dbReference>
<dbReference type="GO" id="GO:0000105">
    <property type="term" value="P:L-histidine biosynthetic process"/>
    <property type="evidence" value="ECO:0007669"/>
    <property type="project" value="UniProtKB-KW"/>
</dbReference>
<dbReference type="RefSeq" id="WP_149757963.1">
    <property type="nucleotide sequence ID" value="NZ_BSPE01000002.1"/>
</dbReference>
<dbReference type="Gene3D" id="3.20.20.70">
    <property type="entry name" value="Aldolase class I"/>
    <property type="match status" value="1"/>
</dbReference>
<dbReference type="EMBL" id="FOSL01000001">
    <property type="protein sequence ID" value="SFJ95698.1"/>
    <property type="molecule type" value="Genomic_DNA"/>
</dbReference>
<dbReference type="InterPro" id="IPR006062">
    <property type="entry name" value="His_biosynth"/>
</dbReference>
<dbReference type="InterPro" id="IPR011060">
    <property type="entry name" value="RibuloseP-bd_barrel"/>
</dbReference>
<evidence type="ECO:0000256" key="3">
    <source>
        <dbReference type="ARBA" id="ARBA00023102"/>
    </source>
</evidence>
<sequence>MGKTVRIIPVLDLKGGQVVRAQSGDRASYRPIVTPLAESSDPVDVARGLRTLYPFPEFYIADLDAIAGGVPNHEAFSRLRGMESSPELWVDAGFAEAKALETTLDVPGVSPVLGSESQDDDRLLRRFGAHPRLILSLDFFGDGLYRGPKSVLDQTDLWPRRVIVMTLAKVGSGSGPDFDRLAEIKAKAGDRDIVAAGGVRDEDDIRALTALGVSAALVATSLHNGTLTAAHLAAL</sequence>
<evidence type="ECO:0000256" key="5">
    <source>
        <dbReference type="RuleBase" id="RU003657"/>
    </source>
</evidence>
<keyword evidence="7" id="KW-1185">Reference proteome</keyword>
<dbReference type="Proteomes" id="UP000323300">
    <property type="component" value="Unassembled WGS sequence"/>
</dbReference>
<keyword evidence="3 5" id="KW-0368">Histidine biosynthesis</keyword>
<dbReference type="GO" id="GO:0016853">
    <property type="term" value="F:isomerase activity"/>
    <property type="evidence" value="ECO:0007669"/>
    <property type="project" value="UniProtKB-KW"/>
</dbReference>
<keyword evidence="6" id="KW-0413">Isomerase</keyword>
<reference evidence="6 7" key="1">
    <citation type="submission" date="2016-10" db="EMBL/GenBank/DDBJ databases">
        <authorList>
            <person name="Varghese N."/>
            <person name="Submissions S."/>
        </authorList>
    </citation>
    <scope>NUCLEOTIDE SEQUENCE [LARGE SCALE GENOMIC DNA]</scope>
    <source>
        <strain evidence="6 7">DSM 21822</strain>
    </source>
</reference>
<accession>A0A1I3VK06</accession>
<dbReference type="CDD" id="cd04723">
    <property type="entry name" value="HisA_HisF"/>
    <property type="match status" value="1"/>
</dbReference>
<proteinExistence type="inferred from homology"/>
<comment type="pathway">
    <text evidence="4">Amino-acid biosynthesis.</text>
</comment>
<evidence type="ECO:0000313" key="7">
    <source>
        <dbReference type="Proteomes" id="UP000323300"/>
    </source>
</evidence>
<keyword evidence="2 5" id="KW-0028">Amino-acid biosynthesis</keyword>
<evidence type="ECO:0000313" key="6">
    <source>
        <dbReference type="EMBL" id="SFJ95698.1"/>
    </source>
</evidence>
<dbReference type="AlphaFoldDB" id="A0A1I3VK06"/>
<comment type="similarity">
    <text evidence="1 5">Belongs to the HisA/HisF family.</text>
</comment>
<dbReference type="OrthoDB" id="8535539at2"/>